<comment type="cofactor">
    <cofactor evidence="19">
        <name>Cu(2+)</name>
        <dbReference type="ChEBI" id="CHEBI:29036"/>
    </cofactor>
    <text evidence="19">Binds 1 copper ion per subunit, denoted as copper B.</text>
</comment>
<evidence type="ECO:0000259" key="22">
    <source>
        <dbReference type="PROSITE" id="PS50855"/>
    </source>
</evidence>
<gene>
    <name evidence="23" type="ORF">CP49_16240</name>
</gene>
<dbReference type="AlphaFoldDB" id="A0A0R3KA54"/>
<keyword evidence="15 19" id="KW-0408">Iron</keyword>
<feature type="binding site" description="axial binding residue" evidence="19">
    <location>
        <position position="409"/>
    </location>
    <ligand>
        <name>heme b</name>
        <dbReference type="ChEBI" id="CHEBI:60344"/>
        <label>2; high-spin</label>
    </ligand>
    <ligandPart>
        <name>Fe</name>
        <dbReference type="ChEBI" id="CHEBI:18248"/>
    </ligandPart>
</feature>
<comment type="subcellular location">
    <subcellularLocation>
        <location evidence="2">Cell membrane</location>
        <topology evidence="2">Multi-pass membrane protein</topology>
    </subcellularLocation>
</comment>
<evidence type="ECO:0000256" key="12">
    <source>
        <dbReference type="ARBA" id="ARBA00022967"/>
    </source>
</evidence>
<keyword evidence="11 19" id="KW-0479">Metal-binding</keyword>
<dbReference type="SUPFAM" id="SSF81442">
    <property type="entry name" value="Cytochrome c oxidase subunit I-like"/>
    <property type="match status" value="1"/>
</dbReference>
<feature type="binding site" evidence="19">
    <location>
        <position position="271"/>
    </location>
    <ligand>
        <name>Cu cation</name>
        <dbReference type="ChEBI" id="CHEBI:23378"/>
        <label>B</label>
    </ligand>
</feature>
<dbReference type="GO" id="GO:0020037">
    <property type="term" value="F:heme binding"/>
    <property type="evidence" value="ECO:0007669"/>
    <property type="project" value="InterPro"/>
</dbReference>
<evidence type="ECO:0000256" key="18">
    <source>
        <dbReference type="ARBA" id="ARBA00047816"/>
    </source>
</evidence>
<dbReference type="InterPro" id="IPR023615">
    <property type="entry name" value="Cyt_c_Oxase_su1_BS"/>
</dbReference>
<dbReference type="UniPathway" id="UPA00705"/>
<keyword evidence="7" id="KW-1003">Cell membrane</keyword>
<evidence type="ECO:0000256" key="9">
    <source>
        <dbReference type="ARBA" id="ARBA00022660"/>
    </source>
</evidence>
<evidence type="ECO:0000256" key="3">
    <source>
        <dbReference type="ARBA" id="ARBA00004673"/>
    </source>
</evidence>
<keyword evidence="6 20" id="KW-0813">Transport</keyword>
<dbReference type="NCBIfam" id="TIGR00780">
    <property type="entry name" value="ccoN"/>
    <property type="match status" value="1"/>
</dbReference>
<dbReference type="PROSITE" id="PS50855">
    <property type="entry name" value="COX1"/>
    <property type="match status" value="1"/>
</dbReference>
<dbReference type="STRING" id="1518501.CQ10_35065"/>
<feature type="transmembrane region" description="Helical" evidence="21">
    <location>
        <begin position="190"/>
        <end position="212"/>
    </location>
</feature>
<dbReference type="PANTHER" id="PTHR10422:SF29">
    <property type="entry name" value="CYTOCHROME C OXIDASE SUBUNIT 1 HOMOLOG, BACTEROID"/>
    <property type="match status" value="1"/>
</dbReference>
<feature type="binding site" description="axial binding residue" evidence="19">
    <location>
        <position position="411"/>
    </location>
    <ligand>
        <name>heme b</name>
        <dbReference type="ChEBI" id="CHEBI:60344"/>
        <label>1; low-spin</label>
    </ligand>
    <ligandPart>
        <name>Fe</name>
        <dbReference type="ChEBI" id="CHEBI:18248"/>
    </ligandPart>
</feature>
<feature type="transmembrane region" description="Helical" evidence="21">
    <location>
        <begin position="414"/>
        <end position="434"/>
    </location>
</feature>
<feature type="transmembrane region" description="Helical" evidence="21">
    <location>
        <begin position="155"/>
        <end position="178"/>
    </location>
</feature>
<keyword evidence="13 20" id="KW-0249">Electron transport</keyword>
<evidence type="ECO:0000256" key="5">
    <source>
        <dbReference type="ARBA" id="ARBA00012949"/>
    </source>
</evidence>
<dbReference type="RefSeq" id="WP_057855684.1">
    <property type="nucleotide sequence ID" value="NZ_LLXX01000236.1"/>
</dbReference>
<dbReference type="CDD" id="cd01661">
    <property type="entry name" value="cbb3_Oxidase_I"/>
    <property type="match status" value="1"/>
</dbReference>
<dbReference type="GO" id="GO:0006119">
    <property type="term" value="P:oxidative phosphorylation"/>
    <property type="evidence" value="ECO:0007669"/>
    <property type="project" value="UniProtKB-UniPathway"/>
</dbReference>
<reference evidence="23 24" key="1">
    <citation type="submission" date="2014-03" db="EMBL/GenBank/DDBJ databases">
        <title>Bradyrhizobium valentinum sp. nov., isolated from effective nodules of Lupinus mariae-josephae, a lupine endemic of basic-lime soils in Eastern Spain.</title>
        <authorList>
            <person name="Duran D."/>
            <person name="Rey L."/>
            <person name="Navarro A."/>
            <person name="Busquets A."/>
            <person name="Imperial J."/>
            <person name="Ruiz-Argueso T."/>
        </authorList>
    </citation>
    <scope>NUCLEOTIDE SEQUENCE [LARGE SCALE GENOMIC DNA]</scope>
    <source>
        <strain evidence="23 24">LmjM3</strain>
    </source>
</reference>
<dbReference type="InterPro" id="IPR004677">
    <property type="entry name" value="Cyt_c_oxidase_cbb3_su1"/>
</dbReference>
<feature type="domain" description="Cytochrome oxidase subunit I profile" evidence="22">
    <location>
        <begin position="267"/>
        <end position="552"/>
    </location>
</feature>
<dbReference type="OrthoDB" id="9806838at2"/>
<name>A0A0R3KA54_9BRAD</name>
<evidence type="ECO:0000256" key="15">
    <source>
        <dbReference type="ARBA" id="ARBA00023004"/>
    </source>
</evidence>
<evidence type="ECO:0000256" key="6">
    <source>
        <dbReference type="ARBA" id="ARBA00022448"/>
    </source>
</evidence>
<evidence type="ECO:0000256" key="16">
    <source>
        <dbReference type="ARBA" id="ARBA00023008"/>
    </source>
</evidence>
<keyword evidence="8 19" id="KW-0349">Heme</keyword>
<comment type="caution">
    <text evidence="23">The sequence shown here is derived from an EMBL/GenBank/DDBJ whole genome shotgun (WGS) entry which is preliminary data.</text>
</comment>
<evidence type="ECO:0000256" key="13">
    <source>
        <dbReference type="ARBA" id="ARBA00022982"/>
    </source>
</evidence>
<dbReference type="Gene3D" id="1.20.210.10">
    <property type="entry name" value="Cytochrome c oxidase-like, subunit I domain"/>
    <property type="match status" value="1"/>
</dbReference>
<dbReference type="PROSITE" id="PS00077">
    <property type="entry name" value="COX1_CUB"/>
    <property type="match status" value="1"/>
</dbReference>
<feature type="transmembrane region" description="Helical" evidence="21">
    <location>
        <begin position="299"/>
        <end position="318"/>
    </location>
</feature>
<keyword evidence="14 21" id="KW-1133">Transmembrane helix</keyword>
<dbReference type="GO" id="GO:0022904">
    <property type="term" value="P:respiratory electron transport chain"/>
    <property type="evidence" value="ECO:0007669"/>
    <property type="project" value="TreeGrafter"/>
</dbReference>
<feature type="transmembrane region" description="Helical" evidence="21">
    <location>
        <begin position="373"/>
        <end position="394"/>
    </location>
</feature>
<keyword evidence="9 20" id="KW-0679">Respiratory chain</keyword>
<evidence type="ECO:0000256" key="19">
    <source>
        <dbReference type="PIRSR" id="PIRSR604677-50"/>
    </source>
</evidence>
<keyword evidence="12" id="KW-1278">Translocase</keyword>
<proteinExistence type="inferred from homology"/>
<dbReference type="InterPro" id="IPR023616">
    <property type="entry name" value="Cyt_c_oxase-like_su1_dom"/>
</dbReference>
<evidence type="ECO:0000256" key="4">
    <source>
        <dbReference type="ARBA" id="ARBA00009578"/>
    </source>
</evidence>
<feature type="transmembrane region" description="Helical" evidence="21">
    <location>
        <begin position="224"/>
        <end position="248"/>
    </location>
</feature>
<protein>
    <recommendedName>
        <fullName evidence="5">cytochrome-c oxidase</fullName>
        <ecNumber evidence="5">7.1.1.9</ecNumber>
    </recommendedName>
</protein>
<feature type="transmembrane region" description="Helical" evidence="21">
    <location>
        <begin position="80"/>
        <end position="102"/>
    </location>
</feature>
<feature type="transmembrane region" description="Helical" evidence="21">
    <location>
        <begin position="338"/>
        <end position="361"/>
    </location>
</feature>
<evidence type="ECO:0000256" key="14">
    <source>
        <dbReference type="ARBA" id="ARBA00022989"/>
    </source>
</evidence>
<feature type="binding site" description="axial binding residue" evidence="19">
    <location>
        <position position="122"/>
    </location>
    <ligand>
        <name>heme b</name>
        <dbReference type="ChEBI" id="CHEBI:60344"/>
        <label>1; low-spin</label>
    </ligand>
    <ligandPart>
        <name>Fe</name>
        <dbReference type="ChEBI" id="CHEBI:18248"/>
    </ligandPart>
</feature>
<comment type="catalytic activity">
    <reaction evidence="18">
        <text>4 Fe(II)-[cytochrome c] + O2 + 8 H(+)(in) = 4 Fe(III)-[cytochrome c] + 2 H2O + 4 H(+)(out)</text>
        <dbReference type="Rhea" id="RHEA:11436"/>
        <dbReference type="Rhea" id="RHEA-COMP:10350"/>
        <dbReference type="Rhea" id="RHEA-COMP:14399"/>
        <dbReference type="ChEBI" id="CHEBI:15377"/>
        <dbReference type="ChEBI" id="CHEBI:15378"/>
        <dbReference type="ChEBI" id="CHEBI:15379"/>
        <dbReference type="ChEBI" id="CHEBI:29033"/>
        <dbReference type="ChEBI" id="CHEBI:29034"/>
        <dbReference type="EC" id="7.1.1.9"/>
    </reaction>
</comment>
<feature type="transmembrane region" description="Helical" evidence="21">
    <location>
        <begin position="498"/>
        <end position="520"/>
    </location>
</feature>
<keyword evidence="10 20" id="KW-0812">Transmembrane</keyword>
<evidence type="ECO:0000256" key="7">
    <source>
        <dbReference type="ARBA" id="ARBA00022475"/>
    </source>
</evidence>
<dbReference type="GO" id="GO:0015990">
    <property type="term" value="P:electron transport coupled proton transport"/>
    <property type="evidence" value="ECO:0007669"/>
    <property type="project" value="TreeGrafter"/>
</dbReference>
<dbReference type="GO" id="GO:0005886">
    <property type="term" value="C:plasma membrane"/>
    <property type="evidence" value="ECO:0007669"/>
    <property type="project" value="UniProtKB-SubCell"/>
</dbReference>
<evidence type="ECO:0000313" key="23">
    <source>
        <dbReference type="EMBL" id="KRQ90364.1"/>
    </source>
</evidence>
<dbReference type="PANTHER" id="PTHR10422">
    <property type="entry name" value="CYTOCHROME C OXIDASE SUBUNIT 1"/>
    <property type="match status" value="1"/>
</dbReference>
<feature type="transmembrane region" description="Helical" evidence="21">
    <location>
        <begin position="268"/>
        <end position="290"/>
    </location>
</feature>
<feature type="transmembrane region" description="Helical" evidence="21">
    <location>
        <begin position="446"/>
        <end position="464"/>
    </location>
</feature>
<keyword evidence="16" id="KW-0186">Copper</keyword>
<evidence type="ECO:0000256" key="21">
    <source>
        <dbReference type="SAM" id="Phobius"/>
    </source>
</evidence>
<comment type="pathway">
    <text evidence="3">Energy metabolism; oxidative phosphorylation.</text>
</comment>
<dbReference type="InterPro" id="IPR000883">
    <property type="entry name" value="Cyt_C_Oxase_1"/>
</dbReference>
<dbReference type="EC" id="7.1.1.9" evidence="5"/>
<feature type="binding site" evidence="19">
    <location>
        <position position="321"/>
    </location>
    <ligand>
        <name>Cu cation</name>
        <dbReference type="ChEBI" id="CHEBI:23378"/>
        <label>B</label>
    </ligand>
</feature>
<evidence type="ECO:0000256" key="20">
    <source>
        <dbReference type="RuleBase" id="RU000370"/>
    </source>
</evidence>
<sequence>MVAQLTRNERQLALIILLAISLCGLAMAVAGGGDPLGVHGAIVLLAGIAGTFGVISSYYAPEPDDSRLDRYFDDPSRMGIVLAMVWVVAGLFVGDWIAWQLVNPNLTFDAAWSSFGRLRPVHTSGVIFGFGGNALIATSFYVLQRTSRARLPDQLSPWFVLLGYNLFCVIAATGYLMGVTQSKEYAEPEWYADIWLVIVWVTYFIIYLRTLARRKEPHIYVSNWYYMAFILVVAILHIVNNLAVPVSIGQAKSYSAFSGVQDAMTQWWYGHNAVAFFLTAGFLGMMYYYLPVRAGRPIFSYRLSIISFWGITFMYMWAGSHHLHYTALPHWVQTLGMTFSVMLLVPSWASAGNALLTLNGAWHKVRDDATLRFMMAAAAFYGLVTFEGSFMAIRSVNSLSHYTDWTVGHVHVGALGWVAMITFGAIYASVPWLWKRERMYSGRLVEVHFWLSLAGTVVYVFAMWNSGIIQGLMWRTYNESGTLAYSFVDSLVAMHPYYVARAIGGLLFLIGALVACYNIWMTIRTADQPADERVADHPVPALAGLSAPQPAE</sequence>
<dbReference type="Proteomes" id="UP000051913">
    <property type="component" value="Unassembled WGS sequence"/>
</dbReference>
<evidence type="ECO:0000256" key="1">
    <source>
        <dbReference type="ARBA" id="ARBA00001970"/>
    </source>
</evidence>
<feature type="transmembrane region" description="Helical" evidence="21">
    <location>
        <begin position="38"/>
        <end position="59"/>
    </location>
</feature>
<evidence type="ECO:0000256" key="8">
    <source>
        <dbReference type="ARBA" id="ARBA00022617"/>
    </source>
</evidence>
<keyword evidence="24" id="KW-1185">Reference proteome</keyword>
<accession>A0A0R3KA54</accession>
<evidence type="ECO:0000256" key="10">
    <source>
        <dbReference type="ARBA" id="ARBA00022692"/>
    </source>
</evidence>
<evidence type="ECO:0000313" key="24">
    <source>
        <dbReference type="Proteomes" id="UP000051913"/>
    </source>
</evidence>
<evidence type="ECO:0000256" key="2">
    <source>
        <dbReference type="ARBA" id="ARBA00004651"/>
    </source>
</evidence>
<keyword evidence="17 21" id="KW-0472">Membrane</keyword>
<dbReference type="EMBL" id="LLXX01000236">
    <property type="protein sequence ID" value="KRQ90364.1"/>
    <property type="molecule type" value="Genomic_DNA"/>
</dbReference>
<feature type="binding site" evidence="19">
    <location>
        <position position="322"/>
    </location>
    <ligand>
        <name>Cu cation</name>
        <dbReference type="ChEBI" id="CHEBI:23378"/>
        <label>B</label>
    </ligand>
</feature>
<comment type="similarity">
    <text evidence="4 20">Belongs to the heme-copper respiratory oxidase family.</text>
</comment>
<dbReference type="GO" id="GO:0046872">
    <property type="term" value="F:metal ion binding"/>
    <property type="evidence" value="ECO:0007669"/>
    <property type="project" value="UniProtKB-KW"/>
</dbReference>
<evidence type="ECO:0000256" key="17">
    <source>
        <dbReference type="ARBA" id="ARBA00023136"/>
    </source>
</evidence>
<organism evidence="23 24">
    <name type="scientific">Bradyrhizobium valentinum</name>
    <dbReference type="NCBI Taxonomy" id="1518501"/>
    <lineage>
        <taxon>Bacteria</taxon>
        <taxon>Pseudomonadati</taxon>
        <taxon>Pseudomonadota</taxon>
        <taxon>Alphaproteobacteria</taxon>
        <taxon>Hyphomicrobiales</taxon>
        <taxon>Nitrobacteraceae</taxon>
        <taxon>Bradyrhizobium</taxon>
    </lineage>
</organism>
<comment type="cofactor">
    <cofactor evidence="1">
        <name>heme b</name>
        <dbReference type="ChEBI" id="CHEBI:60344"/>
    </cofactor>
</comment>
<dbReference type="GO" id="GO:0004129">
    <property type="term" value="F:cytochrome-c oxidase activity"/>
    <property type="evidence" value="ECO:0007669"/>
    <property type="project" value="UniProtKB-EC"/>
</dbReference>
<comment type="cofactor">
    <cofactor evidence="19">
        <name>heme</name>
        <dbReference type="ChEBI" id="CHEBI:30413"/>
    </cofactor>
    <text evidence="19">Binds 2 heme groups per subunit, denoted as high- and low-spin.</text>
</comment>
<feature type="transmembrane region" description="Helical" evidence="21">
    <location>
        <begin position="122"/>
        <end position="143"/>
    </location>
</feature>
<dbReference type="Pfam" id="PF00115">
    <property type="entry name" value="COX1"/>
    <property type="match status" value="1"/>
</dbReference>
<evidence type="ECO:0000256" key="11">
    <source>
        <dbReference type="ARBA" id="ARBA00022723"/>
    </source>
</evidence>
<dbReference type="InterPro" id="IPR036927">
    <property type="entry name" value="Cyt_c_oxase-like_su1_sf"/>
</dbReference>